<dbReference type="PANTHER" id="PTHR42791:SF2">
    <property type="entry name" value="N-ACETYLTRANSFERASE DOMAIN-CONTAINING PROTEIN"/>
    <property type="match status" value="1"/>
</dbReference>
<dbReference type="PROSITE" id="PS51186">
    <property type="entry name" value="GNAT"/>
    <property type="match status" value="1"/>
</dbReference>
<reference evidence="4" key="1">
    <citation type="journal article" date="2014" name="BMC Genomics">
        <title>Genome characteristics reveal the impact of lichenization on lichen-forming fungus Endocarpon pusillum Hedwig (Verrucariales, Ascomycota).</title>
        <authorList>
            <person name="Wang Y.-Y."/>
            <person name="Liu B."/>
            <person name="Zhang X.-Y."/>
            <person name="Zhou Q.-M."/>
            <person name="Zhang T."/>
            <person name="Li H."/>
            <person name="Yu Y.-F."/>
            <person name="Zhang X.-L."/>
            <person name="Hao X.-Y."/>
            <person name="Wang M."/>
            <person name="Wang L."/>
            <person name="Wei J.-C."/>
        </authorList>
    </citation>
    <scope>NUCLEOTIDE SEQUENCE [LARGE SCALE GENOMIC DNA]</scope>
    <source>
        <strain evidence="4">Z07020 / HMAS-L-300199</strain>
    </source>
</reference>
<evidence type="ECO:0000256" key="1">
    <source>
        <dbReference type="SAM" id="MobiDB-lite"/>
    </source>
</evidence>
<dbReference type="Pfam" id="PF13673">
    <property type="entry name" value="Acetyltransf_10"/>
    <property type="match status" value="1"/>
</dbReference>
<name>U1HJD9_ENDPU</name>
<dbReference type="InterPro" id="IPR016181">
    <property type="entry name" value="Acyl_CoA_acyltransferase"/>
</dbReference>
<dbReference type="GO" id="GO:0016747">
    <property type="term" value="F:acyltransferase activity, transferring groups other than amino-acyl groups"/>
    <property type="evidence" value="ECO:0007669"/>
    <property type="project" value="InterPro"/>
</dbReference>
<dbReference type="EMBL" id="KE721475">
    <property type="protein sequence ID" value="ERF69039.1"/>
    <property type="molecule type" value="Genomic_DNA"/>
</dbReference>
<accession>U1HJD9</accession>
<dbReference type="Proteomes" id="UP000019373">
    <property type="component" value="Unassembled WGS sequence"/>
</dbReference>
<dbReference type="GeneID" id="19243239"/>
<proteinExistence type="predicted"/>
<dbReference type="SUPFAM" id="SSF55729">
    <property type="entry name" value="Acyl-CoA N-acyltransferases (Nat)"/>
    <property type="match status" value="1"/>
</dbReference>
<dbReference type="OrthoDB" id="2115692at2759"/>
<evidence type="ECO:0000313" key="3">
    <source>
        <dbReference type="EMBL" id="ERF69039.1"/>
    </source>
</evidence>
<protein>
    <recommendedName>
        <fullName evidence="2">N-acetyltransferase domain-containing protein</fullName>
    </recommendedName>
</protein>
<dbReference type="OMA" id="HADSPYQ"/>
<sequence>MAYSKGSLVLSEATIDDLPVLSAMFPRAYHNTPFYAKMMPDTPAIEEWWKESHRNALLDPKTRFAKVTDEDTAEVVAMVRWVLPRDNESPQPGPEKGRWPEFPDDVDRSLADPLFESVARFRKENMEDRRHYRLEFIATAKEYKGRGAASLMMRYGCDMADNDGLEIYVAASMEGYPVYLKYGFVLKGEETMPGGYGHIQRHLVRPARKH</sequence>
<dbReference type="HOGENOM" id="CLU_060131_6_4_1"/>
<dbReference type="AlphaFoldDB" id="U1HJD9"/>
<dbReference type="Gene3D" id="3.40.630.30">
    <property type="match status" value="1"/>
</dbReference>
<evidence type="ECO:0000313" key="4">
    <source>
        <dbReference type="Proteomes" id="UP000019373"/>
    </source>
</evidence>
<organism evidence="3 4">
    <name type="scientific">Endocarpon pusillum (strain Z07020 / HMAS-L-300199)</name>
    <name type="common">Lichen-forming fungus</name>
    <dbReference type="NCBI Taxonomy" id="1263415"/>
    <lineage>
        <taxon>Eukaryota</taxon>
        <taxon>Fungi</taxon>
        <taxon>Dikarya</taxon>
        <taxon>Ascomycota</taxon>
        <taxon>Pezizomycotina</taxon>
        <taxon>Eurotiomycetes</taxon>
        <taxon>Chaetothyriomycetidae</taxon>
        <taxon>Verrucariales</taxon>
        <taxon>Verrucariaceae</taxon>
        <taxon>Endocarpon</taxon>
    </lineage>
</organism>
<keyword evidence="4" id="KW-1185">Reference proteome</keyword>
<dbReference type="RefSeq" id="XP_007805312.1">
    <property type="nucleotide sequence ID" value="XM_007807121.1"/>
</dbReference>
<dbReference type="InterPro" id="IPR000182">
    <property type="entry name" value="GNAT_dom"/>
</dbReference>
<dbReference type="InterPro" id="IPR052523">
    <property type="entry name" value="Trichothecene_AcTrans"/>
</dbReference>
<feature type="domain" description="N-acetyltransferase" evidence="2">
    <location>
        <begin position="62"/>
        <end position="208"/>
    </location>
</feature>
<dbReference type="eggNOG" id="ENOG502SXX0">
    <property type="taxonomic scope" value="Eukaryota"/>
</dbReference>
<dbReference type="PANTHER" id="PTHR42791">
    <property type="entry name" value="GNAT FAMILY ACETYLTRANSFERASE"/>
    <property type="match status" value="1"/>
</dbReference>
<evidence type="ECO:0000259" key="2">
    <source>
        <dbReference type="PROSITE" id="PS51186"/>
    </source>
</evidence>
<feature type="region of interest" description="Disordered" evidence="1">
    <location>
        <begin position="84"/>
        <end position="103"/>
    </location>
</feature>
<gene>
    <name evidence="3" type="ORF">EPUS_08389</name>
</gene>